<gene>
    <name evidence="2" type="ORF">SHERM_18464</name>
</gene>
<dbReference type="OrthoDB" id="1293395at2759"/>
<proteinExistence type="predicted"/>
<dbReference type="AlphaFoldDB" id="A0A9N7R9T2"/>
<dbReference type="EMBL" id="CACSLK010020742">
    <property type="protein sequence ID" value="CAA0820462.1"/>
    <property type="molecule type" value="Genomic_DNA"/>
</dbReference>
<dbReference type="Proteomes" id="UP001153555">
    <property type="component" value="Unassembled WGS sequence"/>
</dbReference>
<evidence type="ECO:0000313" key="2">
    <source>
        <dbReference type="EMBL" id="CAA0820462.1"/>
    </source>
</evidence>
<evidence type="ECO:0000256" key="1">
    <source>
        <dbReference type="SAM" id="SignalP"/>
    </source>
</evidence>
<evidence type="ECO:0000313" key="3">
    <source>
        <dbReference type="Proteomes" id="UP001153555"/>
    </source>
</evidence>
<sequence>MSKSCATVVALFCLFALSFSDHAPSVEDEASTQVAVYKVPDNTEKQFNTLDVSSVPLPKFPFRAVNRRFPVRSSRPCAHGRRERKENEQISYGNDMIFSSGENSDFQEPVLYSRGRRISCRHYYHGGREGEDRHRVNQIVLDGETEIEVLKKLGEHLRLQRGEKEMKGESGFMRGVRKFSKP</sequence>
<keyword evidence="3" id="KW-1185">Reference proteome</keyword>
<accession>A0A9N7R9T2</accession>
<name>A0A9N7R9T2_STRHE</name>
<reference evidence="2" key="1">
    <citation type="submission" date="2019-12" db="EMBL/GenBank/DDBJ databases">
        <authorList>
            <person name="Scholes J."/>
        </authorList>
    </citation>
    <scope>NUCLEOTIDE SEQUENCE</scope>
</reference>
<comment type="caution">
    <text evidence="2">The sequence shown here is derived from an EMBL/GenBank/DDBJ whole genome shotgun (WGS) entry which is preliminary data.</text>
</comment>
<feature type="signal peptide" evidence="1">
    <location>
        <begin position="1"/>
        <end position="20"/>
    </location>
</feature>
<protein>
    <submittedName>
        <fullName evidence="2">Uncharacterized protein</fullName>
    </submittedName>
</protein>
<feature type="chain" id="PRO_5040281924" evidence="1">
    <location>
        <begin position="21"/>
        <end position="182"/>
    </location>
</feature>
<keyword evidence="1" id="KW-0732">Signal</keyword>
<organism evidence="2 3">
    <name type="scientific">Striga hermonthica</name>
    <name type="common">Purple witchweed</name>
    <name type="synonym">Buchnera hermonthica</name>
    <dbReference type="NCBI Taxonomy" id="68872"/>
    <lineage>
        <taxon>Eukaryota</taxon>
        <taxon>Viridiplantae</taxon>
        <taxon>Streptophyta</taxon>
        <taxon>Embryophyta</taxon>
        <taxon>Tracheophyta</taxon>
        <taxon>Spermatophyta</taxon>
        <taxon>Magnoliopsida</taxon>
        <taxon>eudicotyledons</taxon>
        <taxon>Gunneridae</taxon>
        <taxon>Pentapetalae</taxon>
        <taxon>asterids</taxon>
        <taxon>lamiids</taxon>
        <taxon>Lamiales</taxon>
        <taxon>Orobanchaceae</taxon>
        <taxon>Buchnereae</taxon>
        <taxon>Striga</taxon>
    </lineage>
</organism>